<dbReference type="EMBL" id="PVUE01000013">
    <property type="protein sequence ID" value="PRZ40853.1"/>
    <property type="molecule type" value="Genomic_DNA"/>
</dbReference>
<evidence type="ECO:0000313" key="4">
    <source>
        <dbReference type="EMBL" id="PRZ40853.1"/>
    </source>
</evidence>
<dbReference type="PANTHER" id="PTHR11941:SF169">
    <property type="entry name" value="(7AS)-7A-METHYL-1,5-DIOXO-2,3,5,6,7,7A-HEXAHYDRO-1H-INDENE-CARBOXYL-COA HYDROLASE"/>
    <property type="match status" value="1"/>
</dbReference>
<dbReference type="InterPro" id="IPR029045">
    <property type="entry name" value="ClpP/crotonase-like_dom_sf"/>
</dbReference>
<keyword evidence="2" id="KW-0443">Lipid metabolism</keyword>
<organism evidence="4 5">
    <name type="scientific">Antricoccus suffuscus</name>
    <dbReference type="NCBI Taxonomy" id="1629062"/>
    <lineage>
        <taxon>Bacteria</taxon>
        <taxon>Bacillati</taxon>
        <taxon>Actinomycetota</taxon>
        <taxon>Actinomycetes</taxon>
        <taxon>Geodermatophilales</taxon>
        <taxon>Antricoccaceae</taxon>
        <taxon>Antricoccus</taxon>
    </lineage>
</organism>
<comment type="similarity">
    <text evidence="1">Belongs to the enoyl-CoA hydratase/isomerase family.</text>
</comment>
<evidence type="ECO:0000256" key="3">
    <source>
        <dbReference type="ARBA" id="ARBA00023239"/>
    </source>
</evidence>
<proteinExistence type="inferred from homology"/>
<name>A0A2T0ZWZ2_9ACTN</name>
<keyword evidence="3" id="KW-0456">Lyase</keyword>
<dbReference type="CDD" id="cd06558">
    <property type="entry name" value="crotonase-like"/>
    <property type="match status" value="1"/>
</dbReference>
<protein>
    <submittedName>
        <fullName evidence="4">Enoyl-CoA hydratase/carnithine racemase</fullName>
    </submittedName>
</protein>
<dbReference type="RefSeq" id="WP_106349792.1">
    <property type="nucleotide sequence ID" value="NZ_PVUE01000013.1"/>
</dbReference>
<gene>
    <name evidence="4" type="ORF">CLV47_11318</name>
</gene>
<keyword evidence="5" id="KW-1185">Reference proteome</keyword>
<dbReference type="SUPFAM" id="SSF52096">
    <property type="entry name" value="ClpP/crotonase"/>
    <property type="match status" value="1"/>
</dbReference>
<dbReference type="PANTHER" id="PTHR11941">
    <property type="entry name" value="ENOYL-COA HYDRATASE-RELATED"/>
    <property type="match status" value="1"/>
</dbReference>
<evidence type="ECO:0000313" key="5">
    <source>
        <dbReference type="Proteomes" id="UP000237752"/>
    </source>
</evidence>
<evidence type="ECO:0000256" key="1">
    <source>
        <dbReference type="ARBA" id="ARBA00005254"/>
    </source>
</evidence>
<dbReference type="GO" id="GO:0006635">
    <property type="term" value="P:fatty acid beta-oxidation"/>
    <property type="evidence" value="ECO:0007669"/>
    <property type="project" value="TreeGrafter"/>
</dbReference>
<dbReference type="Proteomes" id="UP000237752">
    <property type="component" value="Unassembled WGS sequence"/>
</dbReference>
<comment type="caution">
    <text evidence="4">The sequence shown here is derived from an EMBL/GenBank/DDBJ whole genome shotgun (WGS) entry which is preliminary data.</text>
</comment>
<dbReference type="Gene3D" id="3.90.226.10">
    <property type="entry name" value="2-enoyl-CoA Hydratase, Chain A, domain 1"/>
    <property type="match status" value="1"/>
</dbReference>
<reference evidence="4 5" key="1">
    <citation type="submission" date="2018-03" db="EMBL/GenBank/DDBJ databases">
        <title>Genomic Encyclopedia of Archaeal and Bacterial Type Strains, Phase II (KMG-II): from individual species to whole genera.</title>
        <authorList>
            <person name="Goeker M."/>
        </authorList>
    </citation>
    <scope>NUCLEOTIDE SEQUENCE [LARGE SCALE GENOMIC DNA]</scope>
    <source>
        <strain evidence="4 5">DSM 100065</strain>
    </source>
</reference>
<evidence type="ECO:0000256" key="2">
    <source>
        <dbReference type="ARBA" id="ARBA00023098"/>
    </source>
</evidence>
<dbReference type="Pfam" id="PF00378">
    <property type="entry name" value="ECH_1"/>
    <property type="match status" value="1"/>
</dbReference>
<accession>A0A2T0ZWZ2</accession>
<dbReference type="AlphaFoldDB" id="A0A2T0ZWZ2"/>
<dbReference type="InterPro" id="IPR001753">
    <property type="entry name" value="Enoyl-CoA_hydra/iso"/>
</dbReference>
<dbReference type="GO" id="GO:0016829">
    <property type="term" value="F:lyase activity"/>
    <property type="evidence" value="ECO:0007669"/>
    <property type="project" value="UniProtKB-KW"/>
</dbReference>
<dbReference type="OrthoDB" id="4308938at2"/>
<sequence>MNETVTYESHQDVATIMIRRGNKLNALNNDVVEGLRDAWMRFEASDDRAAVLTSEGDRAFCVGADLSDPPAEMWEAVPGVGVSVTKPVVAAVFGHCVGGGYILSQHSDLAVVADNTVFMYPEARVGFTGGLCSGAAVRVPHKIAMEFLLLGEPLTAQRAYEVGMVNKVVPLGTQLEVATQMAQTIAQSAPLVVSTIKQFADRTVPLSPSEEAAHARRQLVQVSRSSDGQEGKAAFLEKRQPSFQGI</sequence>